<dbReference type="InterPro" id="IPR026341">
    <property type="entry name" value="T9SS_type_B"/>
</dbReference>
<dbReference type="InterPro" id="IPR013783">
    <property type="entry name" value="Ig-like_fold"/>
</dbReference>
<gene>
    <name evidence="3" type="ORF">QHT84_04830</name>
</gene>
<dbReference type="RefSeq" id="WP_283238420.1">
    <property type="nucleotide sequence ID" value="NZ_JASGBP010000002.1"/>
</dbReference>
<dbReference type="NCBIfam" id="TIGR04131">
    <property type="entry name" value="Bac_Flav_CTERM"/>
    <property type="match status" value="1"/>
</dbReference>
<protein>
    <submittedName>
        <fullName evidence="3">T9SS type B sorting domain-containing protein</fullName>
    </submittedName>
</protein>
<organism evidence="3 4">
    <name type="scientific">Flavobacterium sedimenticola</name>
    <dbReference type="NCBI Taxonomy" id="3043286"/>
    <lineage>
        <taxon>Bacteria</taxon>
        <taxon>Pseudomonadati</taxon>
        <taxon>Bacteroidota</taxon>
        <taxon>Flavobacteriia</taxon>
        <taxon>Flavobacteriales</taxon>
        <taxon>Flavobacteriaceae</taxon>
        <taxon>Flavobacterium</taxon>
    </lineage>
</organism>
<dbReference type="PROSITE" id="PS50093">
    <property type="entry name" value="PKD"/>
    <property type="match status" value="1"/>
</dbReference>
<dbReference type="SMART" id="SM00089">
    <property type="entry name" value="PKD"/>
    <property type="match status" value="1"/>
</dbReference>
<feature type="signal peptide" evidence="1">
    <location>
        <begin position="1"/>
        <end position="21"/>
    </location>
</feature>
<feature type="chain" id="PRO_5045289677" evidence="1">
    <location>
        <begin position="22"/>
        <end position="970"/>
    </location>
</feature>
<keyword evidence="4" id="KW-1185">Reference proteome</keyword>
<dbReference type="EMBL" id="JASGBP010000002">
    <property type="protein sequence ID" value="MDI9256733.1"/>
    <property type="molecule type" value="Genomic_DNA"/>
</dbReference>
<reference evidence="3 4" key="1">
    <citation type="submission" date="2023-05" db="EMBL/GenBank/DDBJ databases">
        <title>Flavobacterium sedimenti sp. nov., isolated from the sediment.</title>
        <authorList>
            <person name="Wu N."/>
        </authorList>
    </citation>
    <scope>NUCLEOTIDE SEQUENCE [LARGE SCALE GENOMIC DNA]</scope>
    <source>
        <strain evidence="3 4">YZ-48</strain>
    </source>
</reference>
<evidence type="ECO:0000313" key="3">
    <source>
        <dbReference type="EMBL" id="MDI9256733.1"/>
    </source>
</evidence>
<feature type="domain" description="PKD" evidence="2">
    <location>
        <begin position="322"/>
        <end position="370"/>
    </location>
</feature>
<dbReference type="InterPro" id="IPR035986">
    <property type="entry name" value="PKD_dom_sf"/>
</dbReference>
<sequence length="970" mass="102353">MKTLRLALVALLTLFTLSISAQSSCPNSDFESGDLSGWQGQTGYCCPIFTAPSGIVNGRHTIMSGTGTDPHTCGAVPVVAPGGLYSARVGNDNSGAQAETLSYTMTVTPSSSLFIYKYAVVLEDPGHSPSEQPRFQVRVLNAAGQLIDPVCGVYTVVAAAGLEGFQTCISPISGGEVRYRNWTTVGLNLSAYMGQTITVEFETGDCSPGAHFGYAYVDAYCSPLQIGATYCTGSFAAQLTAPIGFTYLWNTGETTQSIVVTNPNAGLTYTCTMTSVTGCTVNISTVLQLEDPVADFTMTNTCYNNAVFEDTTVLVNHSLLDSYLWDFGDGTTSTEHNPTHVFPSSGTYTVTFTTFNAFGCTTTKTQTITVYMAPTAQITYGQSSFCTSDTAVKTVTLTGTDLYTGGTYSVSPATGLSFNAATGEFNPSTSTPGTYQVSYTIPTTNNCTVPPVTITITIYQSPSASIQYTAPAFCNLINWSQPVSLTGLGQITGGTYTATPAGLSIDPNTGYITPSASAAGLYQVTYTTPQVGGVCSSVVAATQVTIIAASTASLQYATPFCNSLTTPQSVTITGTGNYLSGTFSATPPGLQLNANTGAIIPSQSQVGNYTITYIIPAGGGCAAVTEFATVTITEMPTAAISYADPFCMSLNTPQAVSLTGTAAFAGGTYSAPAGLTINASNGGITPSTSTAGLHQITYTMPTLGGCSPAPVFTTVRIDPLPAPQLSNFAICEDPRGQVFRPAILNTGLSDLLYSCQWFLNGTPVSPPITSNIYTVAAPGSYSVVVTDNQTGCVAPSVSSTVSTAVTVEDFYAYITDTFNQNNTMTVVVQGGTGPYLYSLDNGPFQESNVYTNLSSGVHQVSITDVNNCTDVTKSVMVLGYPNFFTPNGDGANDFWNIYYFDNQPNAKIYIFDRYGKLLTQLSPQSPGWDGTYNGKLLPSTDYWFMVEFKDYNAEGEKVWQTFRSHFSMVR</sequence>
<evidence type="ECO:0000256" key="1">
    <source>
        <dbReference type="SAM" id="SignalP"/>
    </source>
</evidence>
<dbReference type="Pfam" id="PF13585">
    <property type="entry name" value="CHU_C"/>
    <property type="match status" value="1"/>
</dbReference>
<proteinExistence type="predicted"/>
<keyword evidence="1" id="KW-0732">Signal</keyword>
<dbReference type="Pfam" id="PF18911">
    <property type="entry name" value="PKD_4"/>
    <property type="match status" value="1"/>
</dbReference>
<dbReference type="InterPro" id="IPR022409">
    <property type="entry name" value="PKD/Chitinase_dom"/>
</dbReference>
<dbReference type="CDD" id="cd00146">
    <property type="entry name" value="PKD"/>
    <property type="match status" value="1"/>
</dbReference>
<dbReference type="SUPFAM" id="SSF49299">
    <property type="entry name" value="PKD domain"/>
    <property type="match status" value="1"/>
</dbReference>
<dbReference type="Proteomes" id="UP001230035">
    <property type="component" value="Unassembled WGS sequence"/>
</dbReference>
<name>A0ABT6XNS8_9FLAO</name>
<evidence type="ECO:0000259" key="2">
    <source>
        <dbReference type="PROSITE" id="PS50093"/>
    </source>
</evidence>
<accession>A0ABT6XNS8</accession>
<comment type="caution">
    <text evidence="3">The sequence shown here is derived from an EMBL/GenBank/DDBJ whole genome shotgun (WGS) entry which is preliminary data.</text>
</comment>
<evidence type="ECO:0000313" key="4">
    <source>
        <dbReference type="Proteomes" id="UP001230035"/>
    </source>
</evidence>
<dbReference type="Gene3D" id="2.60.40.10">
    <property type="entry name" value="Immunoglobulins"/>
    <property type="match status" value="1"/>
</dbReference>
<dbReference type="InterPro" id="IPR000601">
    <property type="entry name" value="PKD_dom"/>
</dbReference>